<gene>
    <name evidence="1" type="ordered locus">Nham_4040</name>
</gene>
<evidence type="ECO:0000313" key="1">
    <source>
        <dbReference type="EMBL" id="ABE64706.1"/>
    </source>
</evidence>
<dbReference type="RefSeq" id="WP_011512333.1">
    <property type="nucleotide sequence ID" value="NC_007964.1"/>
</dbReference>
<sequence length="90" mass="10030">MSNKNNTTGFHPLDHDDFGSIQSKIMNVIDSNILRSGMRAENRCTLFLIPLSIISLTFSRPRPLCCAPPRSLRAARRVVADLAFVPFSVI</sequence>
<keyword evidence="2" id="KW-1185">Reference proteome</keyword>
<dbReference type="KEGG" id="nha:Nham_4040"/>
<reference evidence="1 2" key="1">
    <citation type="submission" date="2006-03" db="EMBL/GenBank/DDBJ databases">
        <title>Complete sequence of chromosome of Nitrobacter hamburgensis X14.</title>
        <authorList>
            <consortium name="US DOE Joint Genome Institute"/>
            <person name="Copeland A."/>
            <person name="Lucas S."/>
            <person name="Lapidus A."/>
            <person name="Barry K."/>
            <person name="Detter J.C."/>
            <person name="Glavina del Rio T."/>
            <person name="Hammon N."/>
            <person name="Israni S."/>
            <person name="Dalin E."/>
            <person name="Tice H."/>
            <person name="Pitluck S."/>
            <person name="Chain P."/>
            <person name="Malfatti S."/>
            <person name="Shin M."/>
            <person name="Vergez L."/>
            <person name="Schmutz J."/>
            <person name="Larimer F."/>
            <person name="Land M."/>
            <person name="Hauser L."/>
            <person name="Kyrpides N."/>
            <person name="Ivanova N."/>
            <person name="Ward B."/>
            <person name="Arp D."/>
            <person name="Klotz M."/>
            <person name="Stein L."/>
            <person name="O'Mullan G."/>
            <person name="Starkenburg S."/>
            <person name="Sayavedra L."/>
            <person name="Poret-Peterson A.T."/>
            <person name="Gentry M.E."/>
            <person name="Bruce D."/>
            <person name="Richardson P."/>
        </authorList>
    </citation>
    <scope>NUCLEOTIDE SEQUENCE [LARGE SCALE GENOMIC DNA]</scope>
    <source>
        <strain evidence="2">DSM 10229 / NCIMB 13809 / X14</strain>
    </source>
</reference>
<dbReference type="OrthoDB" id="8471391at2"/>
<dbReference type="AlphaFoldDB" id="Q1QGE1"/>
<dbReference type="EMBL" id="CP000319">
    <property type="protein sequence ID" value="ABE64706.1"/>
    <property type="molecule type" value="Genomic_DNA"/>
</dbReference>
<proteinExistence type="predicted"/>
<name>Q1QGE1_NITHX</name>
<evidence type="ECO:0000313" key="2">
    <source>
        <dbReference type="Proteomes" id="UP000001953"/>
    </source>
</evidence>
<dbReference type="HOGENOM" id="CLU_2437825_0_0_5"/>
<organism evidence="1 2">
    <name type="scientific">Nitrobacter hamburgensis (strain DSM 10229 / NCIMB 13809 / X14)</name>
    <dbReference type="NCBI Taxonomy" id="323097"/>
    <lineage>
        <taxon>Bacteria</taxon>
        <taxon>Pseudomonadati</taxon>
        <taxon>Pseudomonadota</taxon>
        <taxon>Alphaproteobacteria</taxon>
        <taxon>Hyphomicrobiales</taxon>
        <taxon>Nitrobacteraceae</taxon>
        <taxon>Nitrobacter</taxon>
    </lineage>
</organism>
<dbReference type="Proteomes" id="UP000001953">
    <property type="component" value="Chromosome"/>
</dbReference>
<protein>
    <submittedName>
        <fullName evidence="1">Uncharacterized protein</fullName>
    </submittedName>
</protein>
<accession>Q1QGE1</accession>